<reference evidence="1" key="1">
    <citation type="submission" date="2021-02" db="EMBL/GenBank/DDBJ databases">
        <authorList>
            <person name="Nowell W R."/>
        </authorList>
    </citation>
    <scope>NUCLEOTIDE SEQUENCE</scope>
</reference>
<name>A0A820EGI9_9BILA</name>
<feature type="non-terminal residue" evidence="1">
    <location>
        <position position="1"/>
    </location>
</feature>
<evidence type="ECO:0000313" key="2">
    <source>
        <dbReference type="Proteomes" id="UP000663836"/>
    </source>
</evidence>
<protein>
    <submittedName>
        <fullName evidence="1">Uncharacterized protein</fullName>
    </submittedName>
</protein>
<sequence>TDAEAIHLLTDLIIYHNLVSMIVCVNQQLCIRIGVQIYNRIEDYIFLADTIDKLK</sequence>
<organism evidence="1 2">
    <name type="scientific">Rotaria sordida</name>
    <dbReference type="NCBI Taxonomy" id="392033"/>
    <lineage>
        <taxon>Eukaryota</taxon>
        <taxon>Metazoa</taxon>
        <taxon>Spiralia</taxon>
        <taxon>Gnathifera</taxon>
        <taxon>Rotifera</taxon>
        <taxon>Eurotatoria</taxon>
        <taxon>Bdelloidea</taxon>
        <taxon>Philodinida</taxon>
        <taxon>Philodinidae</taxon>
        <taxon>Rotaria</taxon>
    </lineage>
</organism>
<comment type="caution">
    <text evidence="1">The sequence shown here is derived from an EMBL/GenBank/DDBJ whole genome shotgun (WGS) entry which is preliminary data.</text>
</comment>
<proteinExistence type="predicted"/>
<gene>
    <name evidence="1" type="ORF">JBS370_LOCUS38542</name>
</gene>
<dbReference type="AlphaFoldDB" id="A0A820EGI9"/>
<evidence type="ECO:0000313" key="1">
    <source>
        <dbReference type="EMBL" id="CAF4246668.1"/>
    </source>
</evidence>
<dbReference type="EMBL" id="CAJOBD010021537">
    <property type="protein sequence ID" value="CAF4246668.1"/>
    <property type="molecule type" value="Genomic_DNA"/>
</dbReference>
<dbReference type="Proteomes" id="UP000663836">
    <property type="component" value="Unassembled WGS sequence"/>
</dbReference>
<accession>A0A820EGI9</accession>